<evidence type="ECO:0000313" key="2">
    <source>
        <dbReference type="Proteomes" id="UP001430374"/>
    </source>
</evidence>
<proteinExistence type="predicted"/>
<protein>
    <submittedName>
        <fullName evidence="1">Uncharacterized protein</fullName>
    </submittedName>
</protein>
<accession>A0ABS9C356</accession>
<evidence type="ECO:0000313" key="1">
    <source>
        <dbReference type="EMBL" id="MCF2218974.1"/>
    </source>
</evidence>
<organism evidence="1 2">
    <name type="scientific">Chryseobacterium indicum</name>
    <dbReference type="NCBI Taxonomy" id="2766954"/>
    <lineage>
        <taxon>Bacteria</taxon>
        <taxon>Pseudomonadati</taxon>
        <taxon>Bacteroidota</taxon>
        <taxon>Flavobacteriia</taxon>
        <taxon>Flavobacteriales</taxon>
        <taxon>Weeksellaceae</taxon>
        <taxon>Chryseobacterium group</taxon>
        <taxon>Chryseobacterium</taxon>
    </lineage>
</organism>
<comment type="caution">
    <text evidence="1">The sequence shown here is derived from an EMBL/GenBank/DDBJ whole genome shotgun (WGS) entry which is preliminary data.</text>
</comment>
<dbReference type="Proteomes" id="UP001430374">
    <property type="component" value="Unassembled WGS sequence"/>
</dbReference>
<sequence length="78" mass="9169">MYHTKFALHESLIIIGFFQNKRSFFLKQNLFKLISELTAKGKKDDGKANFCNNQSAQKNENQRFLKTMVSFFTDNDQL</sequence>
<dbReference type="EMBL" id="JACSGT010000001">
    <property type="protein sequence ID" value="MCF2218974.1"/>
    <property type="molecule type" value="Genomic_DNA"/>
</dbReference>
<name>A0ABS9C356_9FLAO</name>
<keyword evidence="2" id="KW-1185">Reference proteome</keyword>
<gene>
    <name evidence="1" type="ORF">H9Q08_06630</name>
</gene>
<reference evidence="1" key="1">
    <citation type="submission" date="2021-08" db="EMBL/GenBank/DDBJ databases">
        <title>Complete genome sequence of Chryseobacterium sp strain PS-8.</title>
        <authorList>
            <person name="Das S.K."/>
        </authorList>
    </citation>
    <scope>NUCLEOTIDE SEQUENCE</scope>
    <source>
        <strain evidence="1">PS-8</strain>
    </source>
</reference>
<dbReference type="RefSeq" id="WP_235130699.1">
    <property type="nucleotide sequence ID" value="NZ_JACSGT010000001.1"/>
</dbReference>